<organism evidence="2 3">
    <name type="scientific">Actinomadura yumaensis</name>
    <dbReference type="NCBI Taxonomy" id="111807"/>
    <lineage>
        <taxon>Bacteria</taxon>
        <taxon>Bacillati</taxon>
        <taxon>Actinomycetota</taxon>
        <taxon>Actinomycetes</taxon>
        <taxon>Streptosporangiales</taxon>
        <taxon>Thermomonosporaceae</taxon>
        <taxon>Actinomadura</taxon>
    </lineage>
</organism>
<dbReference type="EMBL" id="JBHSXS010000002">
    <property type="protein sequence ID" value="MFC6879416.1"/>
    <property type="molecule type" value="Genomic_DNA"/>
</dbReference>
<feature type="domain" description="Ferric siderophore reductase C-terminal" evidence="1">
    <location>
        <begin position="162"/>
        <end position="180"/>
    </location>
</feature>
<evidence type="ECO:0000313" key="3">
    <source>
        <dbReference type="Proteomes" id="UP001596380"/>
    </source>
</evidence>
<sequence>MTDLVTAVADRYGTSELRIGASIMQLGHAARLWSPTLACALTHRVVPDLAQVQRADGGAALRLPEATGRNLSDLTEDQVSEVLYRVVVREHLEPLAAGLQVKVAARLLYGNTASALVEAGRAIVAGRPELGAPVVRLVTGLLGTGGLAGLGEITGPDLAFRRRTCCLYYRVPGGMQCTDCSLTEKEPKTG</sequence>
<dbReference type="Pfam" id="PF11575">
    <property type="entry name" value="FhuF_C"/>
    <property type="match status" value="1"/>
</dbReference>
<evidence type="ECO:0000259" key="1">
    <source>
        <dbReference type="Pfam" id="PF11575"/>
    </source>
</evidence>
<comment type="caution">
    <text evidence="2">The sequence shown here is derived from an EMBL/GenBank/DDBJ whole genome shotgun (WGS) entry which is preliminary data.</text>
</comment>
<name>A0ABW2CEY0_9ACTN</name>
<dbReference type="InterPro" id="IPR024726">
    <property type="entry name" value="FhuF_C"/>
</dbReference>
<protein>
    <submittedName>
        <fullName evidence="2">(2Fe-2S)-binding protein</fullName>
    </submittedName>
</protein>
<gene>
    <name evidence="2" type="ORF">ACFQKB_06510</name>
</gene>
<dbReference type="Proteomes" id="UP001596380">
    <property type="component" value="Unassembled WGS sequence"/>
</dbReference>
<keyword evidence="3" id="KW-1185">Reference proteome</keyword>
<reference evidence="3" key="1">
    <citation type="journal article" date="2019" name="Int. J. Syst. Evol. Microbiol.">
        <title>The Global Catalogue of Microorganisms (GCM) 10K type strain sequencing project: providing services to taxonomists for standard genome sequencing and annotation.</title>
        <authorList>
            <consortium name="The Broad Institute Genomics Platform"/>
            <consortium name="The Broad Institute Genome Sequencing Center for Infectious Disease"/>
            <person name="Wu L."/>
            <person name="Ma J."/>
        </authorList>
    </citation>
    <scope>NUCLEOTIDE SEQUENCE [LARGE SCALE GENOMIC DNA]</scope>
    <source>
        <strain evidence="3">JCM 3369</strain>
    </source>
</reference>
<accession>A0ABW2CEY0</accession>
<evidence type="ECO:0000313" key="2">
    <source>
        <dbReference type="EMBL" id="MFC6879416.1"/>
    </source>
</evidence>
<proteinExistence type="predicted"/>
<dbReference type="RefSeq" id="WP_160824033.1">
    <property type="nucleotide sequence ID" value="NZ_JBHSXE010000001.1"/>
</dbReference>